<dbReference type="OrthoDB" id="5860207at2759"/>
<sequence>MMTDNVRYGESSSDFMNGNMMSSSRMMSSSMMGGDVLGGEMLGSDTMGSHMMNNTNNNNQKELNNMEESMETQGGGSGELKRKSDAIYIEIPIKKHRFEEEYALFPIAEGPSADTMGIYEPMEPNYDRLPEGFDLGKLAREKFAGIVKADLYDQHEIQIYCRIFEHFSYYPYYKYDQDVWVNAHDHAFDQVLEYRTPPALQPKKSR</sequence>
<evidence type="ECO:0000313" key="2">
    <source>
        <dbReference type="EMBL" id="PIC15441.1"/>
    </source>
</evidence>
<feature type="region of interest" description="Disordered" evidence="1">
    <location>
        <begin position="1"/>
        <end position="23"/>
    </location>
</feature>
<evidence type="ECO:0000313" key="3">
    <source>
        <dbReference type="Proteomes" id="UP000230233"/>
    </source>
</evidence>
<name>A0A2G5SKQ0_9PELO</name>
<keyword evidence="3" id="KW-1185">Reference proteome</keyword>
<reference evidence="3" key="1">
    <citation type="submission" date="2017-10" db="EMBL/GenBank/DDBJ databases">
        <title>Rapid genome shrinkage in a self-fertile nematode reveals novel sperm competition proteins.</title>
        <authorList>
            <person name="Yin D."/>
            <person name="Schwarz E.M."/>
            <person name="Thomas C.G."/>
            <person name="Felde R.L."/>
            <person name="Korf I.F."/>
            <person name="Cutter A.D."/>
            <person name="Schartner C.M."/>
            <person name="Ralston E.J."/>
            <person name="Meyer B.J."/>
            <person name="Haag E.S."/>
        </authorList>
    </citation>
    <scope>NUCLEOTIDE SEQUENCE [LARGE SCALE GENOMIC DNA]</scope>
    <source>
        <strain evidence="3">JU1422</strain>
    </source>
</reference>
<organism evidence="2 3">
    <name type="scientific">Caenorhabditis nigoni</name>
    <dbReference type="NCBI Taxonomy" id="1611254"/>
    <lineage>
        <taxon>Eukaryota</taxon>
        <taxon>Metazoa</taxon>
        <taxon>Ecdysozoa</taxon>
        <taxon>Nematoda</taxon>
        <taxon>Chromadorea</taxon>
        <taxon>Rhabditida</taxon>
        <taxon>Rhabditina</taxon>
        <taxon>Rhabditomorpha</taxon>
        <taxon>Rhabditoidea</taxon>
        <taxon>Rhabditidae</taxon>
        <taxon>Peloderinae</taxon>
        <taxon>Caenorhabditis</taxon>
    </lineage>
</organism>
<dbReference type="Proteomes" id="UP000230233">
    <property type="component" value="Chromosome X"/>
</dbReference>
<proteinExistence type="predicted"/>
<dbReference type="AlphaFoldDB" id="A0A2G5SKQ0"/>
<comment type="caution">
    <text evidence="2">The sequence shown here is derived from an EMBL/GenBank/DDBJ whole genome shotgun (WGS) entry which is preliminary data.</text>
</comment>
<evidence type="ECO:0000256" key="1">
    <source>
        <dbReference type="SAM" id="MobiDB-lite"/>
    </source>
</evidence>
<gene>
    <name evidence="2" type="primary">Cnig_chr_X.g22414</name>
    <name evidence="2" type="ORF">B9Z55_022414</name>
</gene>
<dbReference type="EMBL" id="PDUG01000006">
    <property type="protein sequence ID" value="PIC15441.1"/>
    <property type="molecule type" value="Genomic_DNA"/>
</dbReference>
<protein>
    <submittedName>
        <fullName evidence="2">Uncharacterized protein</fullName>
    </submittedName>
</protein>
<accession>A0A2G5SKQ0</accession>